<dbReference type="EMBL" id="LAZP02000437">
    <property type="protein sequence ID" value="PFH57235.1"/>
    <property type="molecule type" value="Genomic_DNA"/>
</dbReference>
<sequence>MESAGHSSDPHPIDGRFIQWSSTGQPLLYTDDAAMIISGNNNRGAGSCLKPASARQAKAILLPAVGS</sequence>
<name>A0A2A9P6U9_OPHUN</name>
<protein>
    <submittedName>
        <fullName evidence="1">Uncharacterized protein</fullName>
    </submittedName>
</protein>
<evidence type="ECO:0000313" key="2">
    <source>
        <dbReference type="Proteomes" id="UP000037136"/>
    </source>
</evidence>
<reference evidence="1 2" key="1">
    <citation type="journal article" date="2015" name="BMC Genomics">
        <title>Gene expression during zombie ant biting behavior reflects the complexity underlying fungal parasitic behavioral manipulation.</title>
        <authorList>
            <person name="de Bekker C."/>
            <person name="Ohm R.A."/>
            <person name="Loreto R.G."/>
            <person name="Sebastian A."/>
            <person name="Albert I."/>
            <person name="Merrow M."/>
            <person name="Brachmann A."/>
            <person name="Hughes D.P."/>
        </authorList>
    </citation>
    <scope>NUCLEOTIDE SEQUENCE [LARGE SCALE GENOMIC DNA]</scope>
    <source>
        <strain evidence="1 2">SC16a</strain>
    </source>
</reference>
<comment type="caution">
    <text evidence="1">The sequence shown here is derived from an EMBL/GenBank/DDBJ whole genome shotgun (WGS) entry which is preliminary data.</text>
</comment>
<reference evidence="1 2" key="2">
    <citation type="journal article" date="2017" name="Sci. Rep.">
        <title>Ant-infecting Ophiocordyceps genomes reveal a high diversity of potential behavioral manipulation genes and a possible major role for enterotoxins.</title>
        <authorList>
            <person name="de Bekker C."/>
            <person name="Ohm R.A."/>
            <person name="Evans H.C."/>
            <person name="Brachmann A."/>
            <person name="Hughes D.P."/>
        </authorList>
    </citation>
    <scope>NUCLEOTIDE SEQUENCE [LARGE SCALE GENOMIC DNA]</scope>
    <source>
        <strain evidence="1 2">SC16a</strain>
    </source>
</reference>
<evidence type="ECO:0000313" key="1">
    <source>
        <dbReference type="EMBL" id="PFH57235.1"/>
    </source>
</evidence>
<proteinExistence type="predicted"/>
<organism evidence="1 2">
    <name type="scientific">Ophiocordyceps unilateralis</name>
    <name type="common">Zombie-ant fungus</name>
    <name type="synonym">Torrubia unilateralis</name>
    <dbReference type="NCBI Taxonomy" id="268505"/>
    <lineage>
        <taxon>Eukaryota</taxon>
        <taxon>Fungi</taxon>
        <taxon>Dikarya</taxon>
        <taxon>Ascomycota</taxon>
        <taxon>Pezizomycotina</taxon>
        <taxon>Sordariomycetes</taxon>
        <taxon>Hypocreomycetidae</taxon>
        <taxon>Hypocreales</taxon>
        <taxon>Ophiocordycipitaceae</taxon>
        <taxon>Ophiocordyceps</taxon>
    </lineage>
</organism>
<keyword evidence="2" id="KW-1185">Reference proteome</keyword>
<gene>
    <name evidence="1" type="ORF">XA68_15339</name>
</gene>
<dbReference type="Proteomes" id="UP000037136">
    <property type="component" value="Unassembled WGS sequence"/>
</dbReference>
<accession>A0A2A9P6U9</accession>
<dbReference type="AlphaFoldDB" id="A0A2A9P6U9"/>